<dbReference type="EMBL" id="CM009306">
    <property type="protein sequence ID" value="RQP02107.1"/>
    <property type="molecule type" value="Genomic_DNA"/>
</dbReference>
<accession>A0A3N7G4J2</accession>
<name>A0A3N7G4J2_POPTR</name>
<dbReference type="InParanoid" id="A0A3N7G4J2"/>
<sequence>MPKHFTNEVSVFKYQSTSMKFKQLIKIAGFFLILLSMTTSNYHKQLGCMGS</sequence>
<keyword evidence="1" id="KW-0472">Membrane</keyword>
<dbReference type="Proteomes" id="UP000006729">
    <property type="component" value="Chromosome 17"/>
</dbReference>
<dbReference type="AlphaFoldDB" id="A0A3N7G4J2"/>
<gene>
    <name evidence="2" type="ORF">POPTR_017G091050</name>
</gene>
<feature type="transmembrane region" description="Helical" evidence="1">
    <location>
        <begin position="24"/>
        <end position="42"/>
    </location>
</feature>
<protein>
    <submittedName>
        <fullName evidence="2">Uncharacterized protein</fullName>
    </submittedName>
</protein>
<organism evidence="2 3">
    <name type="scientific">Populus trichocarpa</name>
    <name type="common">Western balsam poplar</name>
    <name type="synonym">Populus balsamifera subsp. trichocarpa</name>
    <dbReference type="NCBI Taxonomy" id="3694"/>
    <lineage>
        <taxon>Eukaryota</taxon>
        <taxon>Viridiplantae</taxon>
        <taxon>Streptophyta</taxon>
        <taxon>Embryophyta</taxon>
        <taxon>Tracheophyta</taxon>
        <taxon>Spermatophyta</taxon>
        <taxon>Magnoliopsida</taxon>
        <taxon>eudicotyledons</taxon>
        <taxon>Gunneridae</taxon>
        <taxon>Pentapetalae</taxon>
        <taxon>rosids</taxon>
        <taxon>fabids</taxon>
        <taxon>Malpighiales</taxon>
        <taxon>Salicaceae</taxon>
        <taxon>Saliceae</taxon>
        <taxon>Populus</taxon>
    </lineage>
</organism>
<keyword evidence="1" id="KW-0812">Transmembrane</keyword>
<keyword evidence="1" id="KW-1133">Transmembrane helix</keyword>
<keyword evidence="3" id="KW-1185">Reference proteome</keyword>
<proteinExistence type="predicted"/>
<evidence type="ECO:0000313" key="3">
    <source>
        <dbReference type="Proteomes" id="UP000006729"/>
    </source>
</evidence>
<evidence type="ECO:0000256" key="1">
    <source>
        <dbReference type="SAM" id="Phobius"/>
    </source>
</evidence>
<evidence type="ECO:0000313" key="2">
    <source>
        <dbReference type="EMBL" id="RQP02107.1"/>
    </source>
</evidence>
<reference evidence="2 3" key="1">
    <citation type="journal article" date="2006" name="Science">
        <title>The genome of black cottonwood, Populus trichocarpa (Torr. &amp; Gray).</title>
        <authorList>
            <person name="Tuskan G.A."/>
            <person name="Difazio S."/>
            <person name="Jansson S."/>
            <person name="Bohlmann J."/>
            <person name="Grigoriev I."/>
            <person name="Hellsten U."/>
            <person name="Putnam N."/>
            <person name="Ralph S."/>
            <person name="Rombauts S."/>
            <person name="Salamov A."/>
            <person name="Schein J."/>
            <person name="Sterck L."/>
            <person name="Aerts A."/>
            <person name="Bhalerao R.R."/>
            <person name="Bhalerao R.P."/>
            <person name="Blaudez D."/>
            <person name="Boerjan W."/>
            <person name="Brun A."/>
            <person name="Brunner A."/>
            <person name="Busov V."/>
            <person name="Campbell M."/>
            <person name="Carlson J."/>
            <person name="Chalot M."/>
            <person name="Chapman J."/>
            <person name="Chen G.L."/>
            <person name="Cooper D."/>
            <person name="Coutinho P.M."/>
            <person name="Couturier J."/>
            <person name="Covert S."/>
            <person name="Cronk Q."/>
            <person name="Cunningham R."/>
            <person name="Davis J."/>
            <person name="Degroeve S."/>
            <person name="Dejardin A."/>
            <person name="Depamphilis C."/>
            <person name="Detter J."/>
            <person name="Dirks B."/>
            <person name="Dubchak I."/>
            <person name="Duplessis S."/>
            <person name="Ehlting J."/>
            <person name="Ellis B."/>
            <person name="Gendler K."/>
            <person name="Goodstein D."/>
            <person name="Gribskov M."/>
            <person name="Grimwood J."/>
            <person name="Groover A."/>
            <person name="Gunter L."/>
            <person name="Hamberger B."/>
            <person name="Heinze B."/>
            <person name="Helariutta Y."/>
            <person name="Henrissat B."/>
            <person name="Holligan D."/>
            <person name="Holt R."/>
            <person name="Huang W."/>
            <person name="Islam-Faridi N."/>
            <person name="Jones S."/>
            <person name="Jones-Rhoades M."/>
            <person name="Jorgensen R."/>
            <person name="Joshi C."/>
            <person name="Kangasjarvi J."/>
            <person name="Karlsson J."/>
            <person name="Kelleher C."/>
            <person name="Kirkpatrick R."/>
            <person name="Kirst M."/>
            <person name="Kohler A."/>
            <person name="Kalluri U."/>
            <person name="Larimer F."/>
            <person name="Leebens-Mack J."/>
            <person name="Leple J.C."/>
            <person name="Locascio P."/>
            <person name="Lou Y."/>
            <person name="Lucas S."/>
            <person name="Martin F."/>
            <person name="Montanini B."/>
            <person name="Napoli C."/>
            <person name="Nelson D.R."/>
            <person name="Nelson C."/>
            <person name="Nieminen K."/>
            <person name="Nilsson O."/>
            <person name="Pereda V."/>
            <person name="Peter G."/>
            <person name="Philippe R."/>
            <person name="Pilate G."/>
            <person name="Poliakov A."/>
            <person name="Razumovskaya J."/>
            <person name="Richardson P."/>
            <person name="Rinaldi C."/>
            <person name="Ritland K."/>
            <person name="Rouze P."/>
            <person name="Ryaboy D."/>
            <person name="Schmutz J."/>
            <person name="Schrader J."/>
            <person name="Segerman B."/>
            <person name="Shin H."/>
            <person name="Siddiqui A."/>
            <person name="Sterky F."/>
            <person name="Terry A."/>
            <person name="Tsai C.J."/>
            <person name="Uberbacher E."/>
            <person name="Unneberg P."/>
            <person name="Vahala J."/>
            <person name="Wall K."/>
            <person name="Wessler S."/>
            <person name="Yang G."/>
            <person name="Yin T."/>
            <person name="Douglas C."/>
            <person name="Marra M."/>
            <person name="Sandberg G."/>
            <person name="Van de Peer Y."/>
            <person name="Rokhsar D."/>
        </authorList>
    </citation>
    <scope>NUCLEOTIDE SEQUENCE [LARGE SCALE GENOMIC DNA]</scope>
    <source>
        <strain evidence="3">cv. Nisqually</strain>
    </source>
</reference>